<dbReference type="InterPro" id="IPR054222">
    <property type="entry name" value="DUF6942"/>
</dbReference>
<evidence type="ECO:0000313" key="1">
    <source>
        <dbReference type="EMBL" id="MFC4363094.1"/>
    </source>
</evidence>
<dbReference type="EMBL" id="JBHSCX010000015">
    <property type="protein sequence ID" value="MFC4363094.1"/>
    <property type="molecule type" value="Genomic_DNA"/>
</dbReference>
<protein>
    <submittedName>
        <fullName evidence="1">DUF6942 family protein</fullName>
    </submittedName>
</protein>
<organism evidence="1 2">
    <name type="scientific">Simiduia curdlanivorans</name>
    <dbReference type="NCBI Taxonomy" id="1492769"/>
    <lineage>
        <taxon>Bacteria</taxon>
        <taxon>Pseudomonadati</taxon>
        <taxon>Pseudomonadota</taxon>
        <taxon>Gammaproteobacteria</taxon>
        <taxon>Cellvibrionales</taxon>
        <taxon>Cellvibrionaceae</taxon>
        <taxon>Simiduia</taxon>
    </lineage>
</organism>
<sequence>MPLAPMPLEPMMFAPAQIENVSSLGSVSPKLAIYIANRPPIAPYLNRQGCFPVVAGELAHIGFNTSNHWRKVFNVFAKFWFALCQSDSRFCARGASSWQAFRDDYLLQAGCDQALVFSRPHFSDPCIHIIAGKTWAQTLSVDNLTWLDAHFAVDPIRRIIVCPYLDYRQLSNARIDQLVALVQSFGARHVS</sequence>
<name>A0ABV8V5B4_9GAMM</name>
<dbReference type="Proteomes" id="UP001595840">
    <property type="component" value="Unassembled WGS sequence"/>
</dbReference>
<proteinExistence type="predicted"/>
<gene>
    <name evidence="1" type="ORF">ACFOX3_12325</name>
</gene>
<dbReference type="RefSeq" id="WP_290265132.1">
    <property type="nucleotide sequence ID" value="NZ_JAUFQG010000006.1"/>
</dbReference>
<comment type="caution">
    <text evidence="1">The sequence shown here is derived from an EMBL/GenBank/DDBJ whole genome shotgun (WGS) entry which is preliminary data.</text>
</comment>
<evidence type="ECO:0000313" key="2">
    <source>
        <dbReference type="Proteomes" id="UP001595840"/>
    </source>
</evidence>
<keyword evidence="2" id="KW-1185">Reference proteome</keyword>
<reference evidence="2" key="1">
    <citation type="journal article" date="2019" name="Int. J. Syst. Evol. Microbiol.">
        <title>The Global Catalogue of Microorganisms (GCM) 10K type strain sequencing project: providing services to taxonomists for standard genome sequencing and annotation.</title>
        <authorList>
            <consortium name="The Broad Institute Genomics Platform"/>
            <consortium name="The Broad Institute Genome Sequencing Center for Infectious Disease"/>
            <person name="Wu L."/>
            <person name="Ma J."/>
        </authorList>
    </citation>
    <scope>NUCLEOTIDE SEQUENCE [LARGE SCALE GENOMIC DNA]</scope>
    <source>
        <strain evidence="2">CECT 8570</strain>
    </source>
</reference>
<accession>A0ABV8V5B4</accession>
<dbReference type="Pfam" id="PF22098">
    <property type="entry name" value="DUF6942"/>
    <property type="match status" value="1"/>
</dbReference>